<gene>
    <name evidence="2" type="ORF">NDU88_005991</name>
</gene>
<feature type="region of interest" description="Disordered" evidence="1">
    <location>
        <begin position="39"/>
        <end position="78"/>
    </location>
</feature>
<name>A0AAV7TC64_PLEWA</name>
<evidence type="ECO:0000313" key="3">
    <source>
        <dbReference type="Proteomes" id="UP001066276"/>
    </source>
</evidence>
<organism evidence="2 3">
    <name type="scientific">Pleurodeles waltl</name>
    <name type="common">Iberian ribbed newt</name>
    <dbReference type="NCBI Taxonomy" id="8319"/>
    <lineage>
        <taxon>Eukaryota</taxon>
        <taxon>Metazoa</taxon>
        <taxon>Chordata</taxon>
        <taxon>Craniata</taxon>
        <taxon>Vertebrata</taxon>
        <taxon>Euteleostomi</taxon>
        <taxon>Amphibia</taxon>
        <taxon>Batrachia</taxon>
        <taxon>Caudata</taxon>
        <taxon>Salamandroidea</taxon>
        <taxon>Salamandridae</taxon>
        <taxon>Pleurodelinae</taxon>
        <taxon>Pleurodeles</taxon>
    </lineage>
</organism>
<sequence length="78" mass="8148">MAATGSVMAAVMPVRGAAHRHEMCVTAINNAQSDATFAKASQKESLKKRGDASGARDLRRSCTSQSSHSCTSKGVLPK</sequence>
<dbReference type="Proteomes" id="UP001066276">
    <property type="component" value="Chromosome 4_1"/>
</dbReference>
<feature type="compositionally biased region" description="Low complexity" evidence="1">
    <location>
        <begin position="61"/>
        <end position="72"/>
    </location>
</feature>
<keyword evidence="3" id="KW-1185">Reference proteome</keyword>
<accession>A0AAV7TC64</accession>
<evidence type="ECO:0000256" key="1">
    <source>
        <dbReference type="SAM" id="MobiDB-lite"/>
    </source>
</evidence>
<reference evidence="2" key="1">
    <citation type="journal article" date="2022" name="bioRxiv">
        <title>Sequencing and chromosome-scale assembly of the giantPleurodeles waltlgenome.</title>
        <authorList>
            <person name="Brown T."/>
            <person name="Elewa A."/>
            <person name="Iarovenko S."/>
            <person name="Subramanian E."/>
            <person name="Araus A.J."/>
            <person name="Petzold A."/>
            <person name="Susuki M."/>
            <person name="Suzuki K.-i.T."/>
            <person name="Hayashi T."/>
            <person name="Toyoda A."/>
            <person name="Oliveira C."/>
            <person name="Osipova E."/>
            <person name="Leigh N.D."/>
            <person name="Simon A."/>
            <person name="Yun M.H."/>
        </authorList>
    </citation>
    <scope>NUCLEOTIDE SEQUENCE</scope>
    <source>
        <strain evidence="2">20211129_DDA</strain>
        <tissue evidence="2">Liver</tissue>
    </source>
</reference>
<protein>
    <recommendedName>
        <fullName evidence="4">Secreted protein</fullName>
    </recommendedName>
</protein>
<evidence type="ECO:0000313" key="2">
    <source>
        <dbReference type="EMBL" id="KAJ1174168.1"/>
    </source>
</evidence>
<dbReference type="EMBL" id="JANPWB010000007">
    <property type="protein sequence ID" value="KAJ1174168.1"/>
    <property type="molecule type" value="Genomic_DNA"/>
</dbReference>
<feature type="compositionally biased region" description="Basic and acidic residues" evidence="1">
    <location>
        <begin position="41"/>
        <end position="60"/>
    </location>
</feature>
<comment type="caution">
    <text evidence="2">The sequence shown here is derived from an EMBL/GenBank/DDBJ whole genome shotgun (WGS) entry which is preliminary data.</text>
</comment>
<evidence type="ECO:0008006" key="4">
    <source>
        <dbReference type="Google" id="ProtNLM"/>
    </source>
</evidence>
<proteinExistence type="predicted"/>
<dbReference type="AlphaFoldDB" id="A0AAV7TC64"/>